<dbReference type="PANTHER" id="PTHR30419">
    <property type="entry name" value="HTH-TYPE TRANSCRIPTIONAL REGULATOR YBHD"/>
    <property type="match status" value="1"/>
</dbReference>
<dbReference type="Gene3D" id="1.10.10.10">
    <property type="entry name" value="Winged helix-like DNA-binding domain superfamily/Winged helix DNA-binding domain"/>
    <property type="match status" value="1"/>
</dbReference>
<proteinExistence type="inferred from homology"/>
<dbReference type="EMBL" id="JBHSMX010000018">
    <property type="protein sequence ID" value="MFC5521540.1"/>
    <property type="molecule type" value="Genomic_DNA"/>
</dbReference>
<dbReference type="CDD" id="cd05466">
    <property type="entry name" value="PBP2_LTTR_substrate"/>
    <property type="match status" value="1"/>
</dbReference>
<organism evidence="6 7">
    <name type="scientific">Polaromonas jejuensis</name>
    <dbReference type="NCBI Taxonomy" id="457502"/>
    <lineage>
        <taxon>Bacteria</taxon>
        <taxon>Pseudomonadati</taxon>
        <taxon>Pseudomonadota</taxon>
        <taxon>Betaproteobacteria</taxon>
        <taxon>Burkholderiales</taxon>
        <taxon>Comamonadaceae</taxon>
        <taxon>Polaromonas</taxon>
    </lineage>
</organism>
<dbReference type="Pfam" id="PF00126">
    <property type="entry name" value="HTH_1"/>
    <property type="match status" value="1"/>
</dbReference>
<keyword evidence="7" id="KW-1185">Reference proteome</keyword>
<evidence type="ECO:0000256" key="4">
    <source>
        <dbReference type="ARBA" id="ARBA00023163"/>
    </source>
</evidence>
<keyword evidence="2" id="KW-0805">Transcription regulation</keyword>
<dbReference type="InterPro" id="IPR000847">
    <property type="entry name" value="LysR_HTH_N"/>
</dbReference>
<dbReference type="Proteomes" id="UP001596084">
    <property type="component" value="Unassembled WGS sequence"/>
</dbReference>
<dbReference type="Gene3D" id="3.40.190.10">
    <property type="entry name" value="Periplasmic binding protein-like II"/>
    <property type="match status" value="2"/>
</dbReference>
<comment type="similarity">
    <text evidence="1">Belongs to the LysR transcriptional regulatory family.</text>
</comment>
<evidence type="ECO:0000313" key="7">
    <source>
        <dbReference type="Proteomes" id="UP001596084"/>
    </source>
</evidence>
<dbReference type="PROSITE" id="PS50931">
    <property type="entry name" value="HTH_LYSR"/>
    <property type="match status" value="1"/>
</dbReference>
<gene>
    <name evidence="6" type="ORF">ACFPP7_11515</name>
</gene>
<dbReference type="SUPFAM" id="SSF53850">
    <property type="entry name" value="Periplasmic binding protein-like II"/>
    <property type="match status" value="1"/>
</dbReference>
<feature type="domain" description="HTH lysR-type" evidence="5">
    <location>
        <begin position="15"/>
        <end position="72"/>
    </location>
</feature>
<keyword evidence="4" id="KW-0804">Transcription</keyword>
<sequence>MTKTSPEPTTRPRQPTLRQLKGFQAVAQHGSFSRAAEALALTQPALSATIRDLELLLDVTLLERSTHHVALTAAGAALQPQVAWLLNSFSQGVSDMHRTLASQARSLRLAALPSTMHLLAPPLAQWQREHPEVTLTVRDPLNDELVAALHTGEVDIALGTELDLPAGIATIPVATDELVALLPRQHRLAQATPESALRWRDLRGERLALFASGSTYDLALATLRQQGVTLDAADRLLYSESLYSLVRSGLAVGVISRLYTHGLHADDLCLRPLGSPAITRRIVLMVRSQPELRRSTVTDCLEHLARALRGRLEPPSQPEPRPR</sequence>
<dbReference type="InterPro" id="IPR005119">
    <property type="entry name" value="LysR_subst-bd"/>
</dbReference>
<comment type="caution">
    <text evidence="6">The sequence shown here is derived from an EMBL/GenBank/DDBJ whole genome shotgun (WGS) entry which is preliminary data.</text>
</comment>
<evidence type="ECO:0000259" key="5">
    <source>
        <dbReference type="PROSITE" id="PS50931"/>
    </source>
</evidence>
<keyword evidence="3" id="KW-0238">DNA-binding</keyword>
<evidence type="ECO:0000256" key="2">
    <source>
        <dbReference type="ARBA" id="ARBA00023015"/>
    </source>
</evidence>
<dbReference type="InterPro" id="IPR050950">
    <property type="entry name" value="HTH-type_LysR_regulators"/>
</dbReference>
<reference evidence="7" key="1">
    <citation type="journal article" date="2019" name="Int. J. Syst. Evol. Microbiol.">
        <title>The Global Catalogue of Microorganisms (GCM) 10K type strain sequencing project: providing services to taxonomists for standard genome sequencing and annotation.</title>
        <authorList>
            <consortium name="The Broad Institute Genomics Platform"/>
            <consortium name="The Broad Institute Genome Sequencing Center for Infectious Disease"/>
            <person name="Wu L."/>
            <person name="Ma J."/>
        </authorList>
    </citation>
    <scope>NUCLEOTIDE SEQUENCE [LARGE SCALE GENOMIC DNA]</scope>
    <source>
        <strain evidence="7">CGMCC 4.7277</strain>
    </source>
</reference>
<dbReference type="SUPFAM" id="SSF46785">
    <property type="entry name" value="Winged helix' DNA-binding domain"/>
    <property type="match status" value="1"/>
</dbReference>
<name>A0ABW0QA96_9BURK</name>
<accession>A0ABW0QA96</accession>
<dbReference type="PRINTS" id="PR00039">
    <property type="entry name" value="HTHLYSR"/>
</dbReference>
<evidence type="ECO:0000256" key="3">
    <source>
        <dbReference type="ARBA" id="ARBA00023125"/>
    </source>
</evidence>
<evidence type="ECO:0000256" key="1">
    <source>
        <dbReference type="ARBA" id="ARBA00009437"/>
    </source>
</evidence>
<protein>
    <submittedName>
        <fullName evidence="6">LysR family transcriptional regulator</fullName>
    </submittedName>
</protein>
<dbReference type="RefSeq" id="WP_068836195.1">
    <property type="nucleotide sequence ID" value="NZ_JBHSMX010000018.1"/>
</dbReference>
<dbReference type="InterPro" id="IPR036388">
    <property type="entry name" value="WH-like_DNA-bd_sf"/>
</dbReference>
<dbReference type="Pfam" id="PF03466">
    <property type="entry name" value="LysR_substrate"/>
    <property type="match status" value="1"/>
</dbReference>
<dbReference type="InterPro" id="IPR036390">
    <property type="entry name" value="WH_DNA-bd_sf"/>
</dbReference>
<evidence type="ECO:0000313" key="6">
    <source>
        <dbReference type="EMBL" id="MFC5521540.1"/>
    </source>
</evidence>